<gene>
    <name evidence="1" type="ORF">TSPGSL018_19769</name>
</gene>
<dbReference type="AlphaFoldDB" id="A0A061QVP8"/>
<sequence length="67" mass="7497">TITKRVIVFKTGKPICFAGYSIAPPLMVFVLAQPNSNKTEAQHQGADIKRWQVLALTCSTRRMIPPR</sequence>
<feature type="non-terminal residue" evidence="1">
    <location>
        <position position="1"/>
    </location>
</feature>
<proteinExistence type="predicted"/>
<name>A0A061QVP8_9CHLO</name>
<dbReference type="EMBL" id="GBEZ01023085">
    <property type="protein sequence ID" value="JAC63783.1"/>
    <property type="molecule type" value="Transcribed_RNA"/>
</dbReference>
<evidence type="ECO:0000313" key="1">
    <source>
        <dbReference type="EMBL" id="JAC63783.1"/>
    </source>
</evidence>
<accession>A0A061QVP8</accession>
<feature type="non-terminal residue" evidence="1">
    <location>
        <position position="67"/>
    </location>
</feature>
<protein>
    <submittedName>
        <fullName evidence="1">Uncharacterized protein</fullName>
    </submittedName>
</protein>
<reference evidence="1" key="1">
    <citation type="submission" date="2014-05" db="EMBL/GenBank/DDBJ databases">
        <title>The transcriptome of the halophilic microalga Tetraselmis sp. GSL018 isolated from the Great Salt Lake, Utah.</title>
        <authorList>
            <person name="Jinkerson R.E."/>
            <person name="D'Adamo S."/>
            <person name="Posewitz M.C."/>
        </authorList>
    </citation>
    <scope>NUCLEOTIDE SEQUENCE</scope>
    <source>
        <strain evidence="1">GSL018</strain>
    </source>
</reference>
<organism evidence="1">
    <name type="scientific">Tetraselmis sp. GSL018</name>
    <dbReference type="NCBI Taxonomy" id="582737"/>
    <lineage>
        <taxon>Eukaryota</taxon>
        <taxon>Viridiplantae</taxon>
        <taxon>Chlorophyta</taxon>
        <taxon>core chlorophytes</taxon>
        <taxon>Chlorodendrophyceae</taxon>
        <taxon>Chlorodendrales</taxon>
        <taxon>Chlorodendraceae</taxon>
        <taxon>Tetraselmis</taxon>
    </lineage>
</organism>